<keyword evidence="1" id="KW-1133">Transmembrane helix</keyword>
<dbReference type="InterPro" id="IPR042150">
    <property type="entry name" value="MmRce1-like"/>
</dbReference>
<evidence type="ECO:0000259" key="2">
    <source>
        <dbReference type="Pfam" id="PF02517"/>
    </source>
</evidence>
<feature type="transmembrane region" description="Helical" evidence="1">
    <location>
        <begin position="96"/>
        <end position="117"/>
    </location>
</feature>
<evidence type="ECO:0000313" key="4">
    <source>
        <dbReference type="Proteomes" id="UP001310387"/>
    </source>
</evidence>
<gene>
    <name evidence="3" type="ORF">V5O49_15735</name>
</gene>
<reference evidence="3" key="1">
    <citation type="journal article" date="2024" name="Antonie Van Leeuwenhoek">
        <title>Isoptericola haloaureus sp. nov., a dimorphic actinobacterium isolated from mangrove sediments of southeast India, implicating biosaline agricultural significance through nitrogen fixation and salt tolerance genes.</title>
        <authorList>
            <person name="Prathaban M."/>
            <person name="Prathiviraj R."/>
            <person name="Ravichandran M."/>
            <person name="Natarajan S.D."/>
            <person name="Sobanaa M."/>
            <person name="Hari Krishna Kumar S."/>
            <person name="Chandrasekar V."/>
            <person name="Selvin J."/>
        </authorList>
    </citation>
    <scope>NUCLEOTIDE SEQUENCE</scope>
    <source>
        <strain evidence="3">MP1014</strain>
    </source>
</reference>
<feature type="transmembrane region" description="Helical" evidence="1">
    <location>
        <begin position="21"/>
        <end position="41"/>
    </location>
</feature>
<feature type="domain" description="CAAX prenyl protease 2/Lysostaphin resistance protein A-like" evidence="2">
    <location>
        <begin position="138"/>
        <end position="241"/>
    </location>
</feature>
<dbReference type="PANTHER" id="PTHR35797:SF1">
    <property type="entry name" value="PROTEASE"/>
    <property type="match status" value="1"/>
</dbReference>
<evidence type="ECO:0000313" key="3">
    <source>
        <dbReference type="EMBL" id="MEG3616582.1"/>
    </source>
</evidence>
<feature type="transmembrane region" description="Helical" evidence="1">
    <location>
        <begin position="252"/>
        <end position="272"/>
    </location>
</feature>
<organism evidence="3 4">
    <name type="scientific">Isoptericola haloaureus</name>
    <dbReference type="NCBI Taxonomy" id="1542902"/>
    <lineage>
        <taxon>Bacteria</taxon>
        <taxon>Bacillati</taxon>
        <taxon>Actinomycetota</taxon>
        <taxon>Actinomycetes</taxon>
        <taxon>Micrococcales</taxon>
        <taxon>Promicromonosporaceae</taxon>
        <taxon>Isoptericola</taxon>
    </lineage>
</organism>
<dbReference type="Pfam" id="PF02517">
    <property type="entry name" value="Rce1-like"/>
    <property type="match status" value="1"/>
</dbReference>
<comment type="caution">
    <text evidence="3">The sequence shown here is derived from an EMBL/GenBank/DDBJ whole genome shotgun (WGS) entry which is preliminary data.</text>
</comment>
<dbReference type="Proteomes" id="UP001310387">
    <property type="component" value="Unassembled WGS sequence"/>
</dbReference>
<dbReference type="InterPro" id="IPR003675">
    <property type="entry name" value="Rce1/LyrA-like_dom"/>
</dbReference>
<sequence length="276" mass="28329">MGTADAERPAVRHGPDVRGRVAAHPLAAYVVLAYALSWAYWVPLALGEQTVEAGVGRPSQLPGLLGPALAAVVVTAVVGGRAGLADLGRRLVRWRVGRWWLSVVAVLGVGAVGLAVVGGTTDAGDLTRYSGIDAAAGPVGTVALALVVNGLGEETGWRGFLADRLLRRHGLTATALLVAAAWAPWHAPLFVLMGSFAGFTPVETVGWVIGLTAGSVVLTWLYRGASASILLVAVWHVAFNLTSGTPGTAGTVAAVSSTVVMVAAVVIVAADLRRRR</sequence>
<dbReference type="PANTHER" id="PTHR35797">
    <property type="entry name" value="PROTEASE-RELATED"/>
    <property type="match status" value="1"/>
</dbReference>
<keyword evidence="1" id="KW-0812">Transmembrane</keyword>
<protein>
    <submittedName>
        <fullName evidence="3">CPBP family intramembrane glutamic endopeptidase</fullName>
        <ecNumber evidence="3">3.4.-.-</ecNumber>
    </submittedName>
</protein>
<dbReference type="EC" id="3.4.-.-" evidence="3"/>
<keyword evidence="3" id="KW-0378">Hydrolase</keyword>
<dbReference type="GO" id="GO:0016787">
    <property type="term" value="F:hydrolase activity"/>
    <property type="evidence" value="ECO:0007669"/>
    <property type="project" value="UniProtKB-KW"/>
</dbReference>
<feature type="transmembrane region" description="Helical" evidence="1">
    <location>
        <begin position="61"/>
        <end position="84"/>
    </location>
</feature>
<name>A0ABU7ZBW4_9MICO</name>
<dbReference type="RefSeq" id="WP_332903067.1">
    <property type="nucleotide sequence ID" value="NZ_JBAGLP010000120.1"/>
</dbReference>
<evidence type="ECO:0000256" key="1">
    <source>
        <dbReference type="SAM" id="Phobius"/>
    </source>
</evidence>
<proteinExistence type="predicted"/>
<accession>A0ABU7ZBW4</accession>
<feature type="transmembrane region" description="Helical" evidence="1">
    <location>
        <begin position="129"/>
        <end position="152"/>
    </location>
</feature>
<keyword evidence="4" id="KW-1185">Reference proteome</keyword>
<dbReference type="EMBL" id="JBAGLP010000120">
    <property type="protein sequence ID" value="MEG3616582.1"/>
    <property type="molecule type" value="Genomic_DNA"/>
</dbReference>
<feature type="transmembrane region" description="Helical" evidence="1">
    <location>
        <begin position="173"/>
        <end position="199"/>
    </location>
</feature>
<reference evidence="3" key="2">
    <citation type="submission" date="2024-02" db="EMBL/GenBank/DDBJ databases">
        <authorList>
            <person name="Prathaban M."/>
            <person name="Mythili R."/>
            <person name="Sharmila Devi N."/>
            <person name="Sobanaa M."/>
            <person name="Prathiviraj R."/>
            <person name="Selvin J."/>
        </authorList>
    </citation>
    <scope>NUCLEOTIDE SEQUENCE</scope>
    <source>
        <strain evidence="3">MP1014</strain>
    </source>
</reference>
<keyword evidence="1" id="KW-0472">Membrane</keyword>